<dbReference type="SUPFAM" id="SSF110849">
    <property type="entry name" value="ParB/Sulfiredoxin"/>
    <property type="match status" value="1"/>
</dbReference>
<protein>
    <recommendedName>
        <fullName evidence="3">ParB/Sulfiredoxin domain-containing protein</fullName>
    </recommendedName>
</protein>
<comment type="caution">
    <text evidence="1">The sequence shown here is derived from an EMBL/GenBank/DDBJ whole genome shotgun (WGS) entry which is preliminary data.</text>
</comment>
<proteinExistence type="predicted"/>
<dbReference type="Proteomes" id="UP000074294">
    <property type="component" value="Unassembled WGS sequence"/>
</dbReference>
<sequence length="99" mass="11840">MEKREMRHFPLWWLVHTKEEREQLKRNIAELGIKEPIKVSKIGGIIVDGNLRYEIARELGIEVSFTYARFDELCYYALRSAKRLLRILNRKVKACLHQL</sequence>
<gene>
    <name evidence="1" type="ORF">APZ16_06870</name>
</gene>
<organism evidence="1 2">
    <name type="scientific">Hadarchaeum yellowstonense</name>
    <dbReference type="NCBI Taxonomy" id="1776334"/>
    <lineage>
        <taxon>Archaea</taxon>
        <taxon>Methanobacteriati</taxon>
        <taxon>Candidatus Hadarchaeota</taxon>
        <taxon>Candidatus Hadarchaeia</taxon>
        <taxon>Candidatus Hadarchaeales</taxon>
        <taxon>Candidatus Hadarchaeaceae</taxon>
        <taxon>Candidatus Hadarchaeum</taxon>
    </lineage>
</organism>
<dbReference type="AlphaFoldDB" id="A0A147JU47"/>
<evidence type="ECO:0008006" key="3">
    <source>
        <dbReference type="Google" id="ProtNLM"/>
    </source>
</evidence>
<name>A0A147JU47_HADYE</name>
<dbReference type="InterPro" id="IPR036086">
    <property type="entry name" value="ParB/Sulfiredoxin_sf"/>
</dbReference>
<accession>A0A147JU47</accession>
<dbReference type="STRING" id="1776334.APZ16_06870"/>
<dbReference type="Gene3D" id="3.90.1530.10">
    <property type="entry name" value="Conserved hypothetical protein from pyrococcus furiosus pfu- 392566-001, ParB domain"/>
    <property type="match status" value="1"/>
</dbReference>
<reference evidence="1 2" key="1">
    <citation type="journal article" date="2016" name="Nat. Microbiol.">
        <title>Genomic inference of the metabolism of cosmopolitan subsurface Archaea, Hadesarchaea.</title>
        <authorList>
            <person name="Baker B.J."/>
            <person name="Saw J.H."/>
            <person name="Lind A.E."/>
            <person name="Lazar C.S."/>
            <person name="Hinrichs K.-U."/>
            <person name="Teske A.P."/>
            <person name="Ettema T.J."/>
        </authorList>
    </citation>
    <scope>NUCLEOTIDE SEQUENCE [LARGE SCALE GENOMIC DNA]</scope>
</reference>
<evidence type="ECO:0000313" key="2">
    <source>
        <dbReference type="Proteomes" id="UP000074294"/>
    </source>
</evidence>
<dbReference type="EMBL" id="LQMQ01000050">
    <property type="protein sequence ID" value="KUO39993.1"/>
    <property type="molecule type" value="Genomic_DNA"/>
</dbReference>
<evidence type="ECO:0000313" key="1">
    <source>
        <dbReference type="EMBL" id="KUO39993.1"/>
    </source>
</evidence>